<dbReference type="AlphaFoldDB" id="A0A0F9FZ97"/>
<protein>
    <submittedName>
        <fullName evidence="1">Uncharacterized protein</fullName>
    </submittedName>
</protein>
<gene>
    <name evidence="1" type="ORF">LCGC14_2182600</name>
</gene>
<reference evidence="1" key="1">
    <citation type="journal article" date="2015" name="Nature">
        <title>Complex archaea that bridge the gap between prokaryotes and eukaryotes.</title>
        <authorList>
            <person name="Spang A."/>
            <person name="Saw J.H."/>
            <person name="Jorgensen S.L."/>
            <person name="Zaremba-Niedzwiedzka K."/>
            <person name="Martijn J."/>
            <person name="Lind A.E."/>
            <person name="van Eijk R."/>
            <person name="Schleper C."/>
            <person name="Guy L."/>
            <person name="Ettema T.J."/>
        </authorList>
    </citation>
    <scope>NUCLEOTIDE SEQUENCE</scope>
</reference>
<dbReference type="EMBL" id="LAZR01028409">
    <property type="protein sequence ID" value="KKL62695.1"/>
    <property type="molecule type" value="Genomic_DNA"/>
</dbReference>
<comment type="caution">
    <text evidence="1">The sequence shown here is derived from an EMBL/GenBank/DDBJ whole genome shotgun (WGS) entry which is preliminary data.</text>
</comment>
<feature type="non-terminal residue" evidence="1">
    <location>
        <position position="1"/>
    </location>
</feature>
<accession>A0A0F9FZ97</accession>
<sequence length="42" mass="4811">LKSSLVKKVVIVLTSSMLSIAYYLILSTKFFDVILCFRRENA</sequence>
<evidence type="ECO:0000313" key="1">
    <source>
        <dbReference type="EMBL" id="KKL62695.1"/>
    </source>
</evidence>
<proteinExistence type="predicted"/>
<name>A0A0F9FZ97_9ZZZZ</name>
<organism evidence="1">
    <name type="scientific">marine sediment metagenome</name>
    <dbReference type="NCBI Taxonomy" id="412755"/>
    <lineage>
        <taxon>unclassified sequences</taxon>
        <taxon>metagenomes</taxon>
        <taxon>ecological metagenomes</taxon>
    </lineage>
</organism>